<organism evidence="11">
    <name type="scientific">Parasitaxus usta</name>
    <dbReference type="NCBI Taxonomy" id="56899"/>
    <lineage>
        <taxon>Eukaryota</taxon>
        <taxon>Viridiplantae</taxon>
        <taxon>Streptophyta</taxon>
        <taxon>Embryophyta</taxon>
        <taxon>Tracheophyta</taxon>
        <taxon>Spermatophyta</taxon>
        <taxon>Pinopsida</taxon>
        <taxon>Pinidae</taxon>
        <taxon>Conifers II</taxon>
        <taxon>Araucariales</taxon>
        <taxon>Podocarpaceae</taxon>
        <taxon>Parasitaxus</taxon>
    </lineage>
</organism>
<evidence type="ECO:0000256" key="3">
    <source>
        <dbReference type="ARBA" id="ARBA00009361"/>
    </source>
</evidence>
<evidence type="ECO:0000256" key="1">
    <source>
        <dbReference type="ARBA" id="ARBA00002329"/>
    </source>
</evidence>
<comment type="similarity">
    <text evidence="3">Belongs to the Ycf2 family.</text>
</comment>
<evidence type="ECO:0000256" key="6">
    <source>
        <dbReference type="ARBA" id="ARBA00022840"/>
    </source>
</evidence>
<keyword evidence="5" id="KW-0547">Nucleotide-binding</keyword>
<dbReference type="RefSeq" id="YP_009701095.1">
    <property type="nucleotide sequence ID" value="NC_044894.1"/>
</dbReference>
<evidence type="ECO:0000259" key="10">
    <source>
        <dbReference type="Pfam" id="PF05695"/>
    </source>
</evidence>
<keyword evidence="8" id="KW-0472">Membrane</keyword>
<dbReference type="SUPFAM" id="SSF52540">
    <property type="entry name" value="P-loop containing nucleoside triphosphate hydrolases"/>
    <property type="match status" value="1"/>
</dbReference>
<comment type="function">
    <text evidence="1">Probable ATPase of unknown function. Its presence in a non-photosynthetic plant (Epifagus virginiana) and experiments in tobacco indicate that it has an essential function which is probably not related to photosynthesis.</text>
</comment>
<name>A0A5J6CG62_9CONI</name>
<evidence type="ECO:0000256" key="7">
    <source>
        <dbReference type="SAM" id="MobiDB-lite"/>
    </source>
</evidence>
<reference evidence="11" key="2">
    <citation type="submission" date="2019-05" db="EMBL/GenBank/DDBJ databases">
        <authorList>
            <person name="Qu X.-J."/>
            <person name="Fan S.-J."/>
            <person name="Wicke S."/>
            <person name="Yi T.-S."/>
        </authorList>
    </citation>
    <scope>NUCLEOTIDE SEQUENCE</scope>
</reference>
<feature type="domain" description="Ycf2 N-terminal" evidence="10">
    <location>
        <begin position="404"/>
        <end position="874"/>
    </location>
</feature>
<comment type="subcellular location">
    <subcellularLocation>
        <location evidence="2">Plastid</location>
    </subcellularLocation>
</comment>
<geneLocation type="chloroplast" evidence="11"/>
<dbReference type="Pfam" id="PF00004">
    <property type="entry name" value="AAA"/>
    <property type="match status" value="1"/>
</dbReference>
<feature type="region of interest" description="Disordered" evidence="7">
    <location>
        <begin position="855"/>
        <end position="879"/>
    </location>
</feature>
<accession>A0A5J6CG62</accession>
<reference evidence="11" key="1">
    <citation type="journal article" date="2019" name="Genome Biol. Evol.">
        <title>Plastome Reduction in the Only Parasitic Gymnosperm Parasitaxus Is Due to Losses of Photosynthesis but Not Housekeeping Genes and Apparently Involves the Secondary Gain of a Large Inverted Repeat.</title>
        <authorList>
            <person name="Qu X.J."/>
            <person name="Fan S.J."/>
            <person name="Wicke S."/>
            <person name="Yi T.S."/>
        </authorList>
    </citation>
    <scope>NUCLEOTIDE SEQUENCE</scope>
</reference>
<dbReference type="EMBL" id="MN016936">
    <property type="protein sequence ID" value="QEQ14300.1"/>
    <property type="molecule type" value="Genomic_DNA"/>
</dbReference>
<dbReference type="GO" id="GO:0005524">
    <property type="term" value="F:ATP binding"/>
    <property type="evidence" value="ECO:0007669"/>
    <property type="project" value="UniProtKB-KW"/>
</dbReference>
<keyword evidence="8" id="KW-1133">Transmembrane helix</keyword>
<keyword evidence="4 11" id="KW-0934">Plastid</keyword>
<evidence type="ECO:0000256" key="4">
    <source>
        <dbReference type="ARBA" id="ARBA00022640"/>
    </source>
</evidence>
<sequence length="2183" mass="260229">MEPNKMLRTLEPHKMPRTLEPHKLIDTTELDKNVETMESNQYIKWNCIIFEFRHQFRLEMMQLFNPWNKSYVTESYLFRFLTRIFYCRERLIKLFNFRVLVTLFLRDLRSFGFNQTIKFVVLMTLPVFLYRVNYCLNEKKHMMFIAPNFTKNLLMVPHLFVSLSKYDTNLLSQSEDSPIYCNLFENISNALSIYESYMRTVAANKSLQSFQLWKRQQEDHPFQHFMNFDRKRKVDFWKTRAYLWNHPSSSRLSLLNHEPEWNILRKKKTDLNHLNCIEFMNWSSPGNIYSSACDRNKERWKKIVLEITDQFSLSMTGSPQVEDNQNLLDIDYHTIPQLYELDELNITDKKNSFIDEIIEKTATETWAQLNHKYKMKVCSFFSKEKKAFALQKAAVEKLNIESALRFYFYLKSGCDSKEKIMSIWIINESLNHLMQNAINQHSSAWREVQKKWVYRSILRIDKYINRNVIMYDGSNQAEYLRNGFKKFVSSSYFSHNYVKLKNRALYPYPNEYKVWVPIDIHLPLKEIIQFFFFKNLLIDFFDKLFISINLSNLSSNWWSKFRSKFNINYIVGHKSFIIDFLMGDEDQYDTPERMLLKEKRLALYDSLLDGFIKLFKKLNNLKPLFNKLLKWIQSIVAQILDDSQGLEFINEGTISQSVFFNEIPKNQSIGSLFDSKKNGKGFFDFDNADLWARLHDRNWLNPLKLSNKSSLRTAFEKANTIEFFDYLHHPRFNYKKRLSPYMEKIHIQSNNLTYGQLLNIFPIHNNLFSLPIDSINPIILELEKESILLIKSQVAHNVNVLAKYLTDQRSSNLYKSFRLLTKLKYLIHDKRAIFSLEEIPTTPFTREQQRVDFEKNDGPPFLNSSDSKENKNSRCQSDSSKDIDLIQNQSYAEDLRLIFETLFIKMNRIEINKKLVIKSTSTEESKSLVEKKEMYSTSPWWKCIEDVLLDTYKEIQKSTFLNKDKEILYRAFQFQINLSNWEIFKTYRLCVFTSAWWKYLKDVFLDPILQILINSRDQNASILDLIEYRNHFIIDIIDVFSILWALPQKLLAVLELKSKNYFLKFSNYVFDYVSYYFLKFSSYVFDYVSKIYNNVSFYLSPFFSNYVSIYVSKIYNFFYHSKKWIKWYLSVSSWVESFKEEIENQKQDLEMIKIKMRDRGRTVPFTLFERLNFLHPSRDFTFKEFREMKMMERLKMMERFIRYIITGLINNEKYWVLSVFSLAVSYFLLPLFLFPLNLMDSTKYFFFWKTGLENEPHFDELCQKFQTLQEPIPEIIFGWFIDHEDFRIPIKDLYKYFRRKWSYTRELKRNKNFFSIYAAVLETTCSSVDQRQEKQLAHFMIKEKSLSELGLNLLTNPKDFSFKRTLPVTADPNMPIAGYINEQPGLLYLRYLAEIFQEGRINDTNKFDSFGSAEKSVFLAFCNKITTSSQKNRWDNLNSSRLKLVSLNLGPSSSYFSKRILLIGPRDTGRSYLAKSLAMDCYVPLIRISLKHFLTRKDDWAYELRGTTEDPMLYVPSIFDDTVENKLDRKDTESAVFRRHLEVKRMQQFMFVLEMAKAMSPCIIWIPNIHELHFESSLFCILVERLFKKDFPGIIIASTHIPKKVDPAIIGSGGLNRSIHVRMLPFSQREREFAIILRSKGVYLETELSSPDEFGFRTKGFDARDLAAFTNEVFLISIEQRRSVIDTNIIRLAFNRNTRGLFAFDVQDQERLPYKVGKAFVQHTLRKMDPLFIDTDCLLTRSFYLSHWYLEPSIAESSIKELTLFCHILGCLAGSAAQDAWFISHRNRENWRSLDGFIKNDFALASSLLESLLTELSLGISQDRSKFNKTKILTLAGQEMVSNHWNMMQKGISCFVNNKILKKEQVAVDEDQDEDKFLNHLVWAPRTWRLSFLRSNQFDIIRRPNQLIELLREYEGFSDFESMKSKRDSPYGRTDAKDKTLKKWNSEMKAMLKEQPIIVEKDLSWETESFDLDYPMQYQSSNHSIFFVDRFIWNPASFLLQEKRPYLFSRREFCINEEMLRRIYMSYIPIRKQVNKNPFRKRTVLGVYRESKIMEMKEWNLEEIMPEEHIFSLQRLQACGVEWSHISPYNPSSTYSRWLIEFSPIVDRLAFKVDSRQRGTTRWLSECFIHNFLSESYQYLVNMFLSERILMNRIMKTLSEKRILFSNDIVDLIKEERNRKKGD</sequence>
<dbReference type="InterPro" id="IPR056777">
    <property type="entry name" value="Ycf2_N"/>
</dbReference>
<keyword evidence="11" id="KW-0150">Chloroplast</keyword>
<feature type="transmembrane region" description="Helical" evidence="8">
    <location>
        <begin position="1098"/>
        <end position="1118"/>
    </location>
</feature>
<feature type="domain" description="ATPase AAA-type core" evidence="9">
    <location>
        <begin position="1460"/>
        <end position="1621"/>
    </location>
</feature>
<protein>
    <submittedName>
        <fullName evidence="11">Uncharacterized protein</fullName>
    </submittedName>
</protein>
<evidence type="ECO:0000313" key="11">
    <source>
        <dbReference type="EMBL" id="QEQ14300.1"/>
    </source>
</evidence>
<keyword evidence="8" id="KW-0812">Transmembrane</keyword>
<dbReference type="GO" id="GO:0016887">
    <property type="term" value="F:ATP hydrolysis activity"/>
    <property type="evidence" value="ECO:0007669"/>
    <property type="project" value="InterPro"/>
</dbReference>
<dbReference type="PANTHER" id="PTHR33078">
    <property type="entry name" value="PROTEIN YCF2-RELATED"/>
    <property type="match status" value="1"/>
</dbReference>
<dbReference type="InterPro" id="IPR003959">
    <property type="entry name" value="ATPase_AAA_core"/>
</dbReference>
<evidence type="ECO:0000256" key="2">
    <source>
        <dbReference type="ARBA" id="ARBA00004474"/>
    </source>
</evidence>
<evidence type="ECO:0000259" key="9">
    <source>
        <dbReference type="Pfam" id="PF00004"/>
    </source>
</evidence>
<evidence type="ECO:0000256" key="8">
    <source>
        <dbReference type="SAM" id="Phobius"/>
    </source>
</evidence>
<dbReference type="GO" id="GO:0009536">
    <property type="term" value="C:plastid"/>
    <property type="evidence" value="ECO:0007669"/>
    <property type="project" value="UniProtKB-SubCell"/>
</dbReference>
<dbReference type="PANTHER" id="PTHR33078:SF100">
    <property type="entry name" value="PROTEIN YCF2"/>
    <property type="match status" value="1"/>
</dbReference>
<dbReference type="InterPro" id="IPR027417">
    <property type="entry name" value="P-loop_NTPase"/>
</dbReference>
<keyword evidence="6" id="KW-0067">ATP-binding</keyword>
<evidence type="ECO:0000256" key="5">
    <source>
        <dbReference type="ARBA" id="ARBA00022741"/>
    </source>
</evidence>
<gene>
    <name evidence="11" type="primary">ycf2</name>
</gene>
<dbReference type="Gene3D" id="3.40.50.300">
    <property type="entry name" value="P-loop containing nucleotide triphosphate hydrolases"/>
    <property type="match status" value="1"/>
</dbReference>
<feature type="transmembrane region" description="Helical" evidence="8">
    <location>
        <begin position="1214"/>
        <end position="1234"/>
    </location>
</feature>
<proteinExistence type="inferred from homology"/>
<dbReference type="Pfam" id="PF05695">
    <property type="entry name" value="Ycf2"/>
    <property type="match status" value="1"/>
</dbReference>
<dbReference type="GeneID" id="41854197"/>